<name>A0A9D4JK08_DREPO</name>
<evidence type="ECO:0000256" key="1">
    <source>
        <dbReference type="SAM" id="SignalP"/>
    </source>
</evidence>
<dbReference type="Proteomes" id="UP000828390">
    <property type="component" value="Unassembled WGS sequence"/>
</dbReference>
<evidence type="ECO:0000313" key="2">
    <source>
        <dbReference type="EMBL" id="KAH3814880.1"/>
    </source>
</evidence>
<reference evidence="2" key="1">
    <citation type="journal article" date="2019" name="bioRxiv">
        <title>The Genome of the Zebra Mussel, Dreissena polymorpha: A Resource for Invasive Species Research.</title>
        <authorList>
            <person name="McCartney M.A."/>
            <person name="Auch B."/>
            <person name="Kono T."/>
            <person name="Mallez S."/>
            <person name="Zhang Y."/>
            <person name="Obille A."/>
            <person name="Becker A."/>
            <person name="Abrahante J.E."/>
            <person name="Garbe J."/>
            <person name="Badalamenti J.P."/>
            <person name="Herman A."/>
            <person name="Mangelson H."/>
            <person name="Liachko I."/>
            <person name="Sullivan S."/>
            <person name="Sone E.D."/>
            <person name="Koren S."/>
            <person name="Silverstein K.A.T."/>
            <person name="Beckman K.B."/>
            <person name="Gohl D.M."/>
        </authorList>
    </citation>
    <scope>NUCLEOTIDE SEQUENCE</scope>
    <source>
        <strain evidence="2">Duluth1</strain>
        <tissue evidence="2">Whole animal</tissue>
    </source>
</reference>
<accession>A0A9D4JK08</accession>
<protein>
    <submittedName>
        <fullName evidence="2">Uncharacterized protein</fullName>
    </submittedName>
</protein>
<feature type="signal peptide" evidence="1">
    <location>
        <begin position="1"/>
        <end position="24"/>
    </location>
</feature>
<dbReference type="PROSITE" id="PS51257">
    <property type="entry name" value="PROKAR_LIPOPROTEIN"/>
    <property type="match status" value="1"/>
</dbReference>
<feature type="chain" id="PRO_5038823357" evidence="1">
    <location>
        <begin position="25"/>
        <end position="60"/>
    </location>
</feature>
<dbReference type="EMBL" id="JAIWYP010000006">
    <property type="protein sequence ID" value="KAH3814880.1"/>
    <property type="molecule type" value="Genomic_DNA"/>
</dbReference>
<reference evidence="2" key="2">
    <citation type="submission" date="2020-11" db="EMBL/GenBank/DDBJ databases">
        <authorList>
            <person name="McCartney M.A."/>
            <person name="Auch B."/>
            <person name="Kono T."/>
            <person name="Mallez S."/>
            <person name="Becker A."/>
            <person name="Gohl D.M."/>
            <person name="Silverstein K.A.T."/>
            <person name="Koren S."/>
            <person name="Bechman K.B."/>
            <person name="Herman A."/>
            <person name="Abrahante J.E."/>
            <person name="Garbe J."/>
        </authorList>
    </citation>
    <scope>NUCLEOTIDE SEQUENCE</scope>
    <source>
        <strain evidence="2">Duluth1</strain>
        <tissue evidence="2">Whole animal</tissue>
    </source>
</reference>
<comment type="caution">
    <text evidence="2">The sequence shown here is derived from an EMBL/GenBank/DDBJ whole genome shotgun (WGS) entry which is preliminary data.</text>
</comment>
<evidence type="ECO:0000313" key="3">
    <source>
        <dbReference type="Proteomes" id="UP000828390"/>
    </source>
</evidence>
<proteinExistence type="predicted"/>
<dbReference type="AlphaFoldDB" id="A0A9D4JK08"/>
<organism evidence="2 3">
    <name type="scientific">Dreissena polymorpha</name>
    <name type="common">Zebra mussel</name>
    <name type="synonym">Mytilus polymorpha</name>
    <dbReference type="NCBI Taxonomy" id="45954"/>
    <lineage>
        <taxon>Eukaryota</taxon>
        <taxon>Metazoa</taxon>
        <taxon>Spiralia</taxon>
        <taxon>Lophotrochozoa</taxon>
        <taxon>Mollusca</taxon>
        <taxon>Bivalvia</taxon>
        <taxon>Autobranchia</taxon>
        <taxon>Heteroconchia</taxon>
        <taxon>Euheterodonta</taxon>
        <taxon>Imparidentia</taxon>
        <taxon>Neoheterodontei</taxon>
        <taxon>Myida</taxon>
        <taxon>Dreissenoidea</taxon>
        <taxon>Dreissenidae</taxon>
        <taxon>Dreissena</taxon>
    </lineage>
</organism>
<keyword evidence="1" id="KW-0732">Signal</keyword>
<sequence>MKVTMVTVMRCLLLLVTMISSCHGDEAVSHLILLDDLPPSLPGSKIPQLEIRTNFSVSLN</sequence>
<gene>
    <name evidence="2" type="ORF">DPMN_143396</name>
</gene>
<keyword evidence="3" id="KW-1185">Reference proteome</keyword>